<accession>A0A8H7D6N1</accession>
<keyword evidence="2" id="KW-0472">Membrane</keyword>
<evidence type="ECO:0000313" key="4">
    <source>
        <dbReference type="EMBL" id="KAF7360836.1"/>
    </source>
</evidence>
<evidence type="ECO:0000256" key="1">
    <source>
        <dbReference type="SAM" id="MobiDB-lite"/>
    </source>
</evidence>
<name>A0A8H7D6N1_9AGAR</name>
<feature type="transmembrane region" description="Helical" evidence="2">
    <location>
        <begin position="12"/>
        <end position="36"/>
    </location>
</feature>
<sequence length="311" mass="34170">MATLDSIPLTLGALVGGGLAAVGLSAIVGFQTILYFQLFPMDTRLYKCWVAWIWMTDTGHTIVVCIIIWEYAVMNFNNPAKLLEIVPAYPPQIIFTVIATLNANAFYTWRIHKMSKCNWWITGLLSMLCGARTIIGLLVAIEISLSKTKTWESIYRFEAAEVASWTVSGATDIVISLARYYYLRELKQGYMATQEMVDAVVVFTINDGLLTCATILTVIACSLGMRQNFVWIGVFFILAKREYDTSGPPTIGSNLSFSLLQLCTCYAKPSELVPSSAQTNGDPIDASSCNPQYSPAGPSSTAEGIAVQQYP</sequence>
<comment type="caution">
    <text evidence="4">The sequence shown here is derived from an EMBL/GenBank/DDBJ whole genome shotgun (WGS) entry which is preliminary data.</text>
</comment>
<keyword evidence="5" id="KW-1185">Reference proteome</keyword>
<proteinExistence type="predicted"/>
<feature type="domain" description="DUF6534" evidence="3">
    <location>
        <begin position="170"/>
        <end position="240"/>
    </location>
</feature>
<evidence type="ECO:0000256" key="2">
    <source>
        <dbReference type="SAM" id="Phobius"/>
    </source>
</evidence>
<dbReference type="PANTHER" id="PTHR40465">
    <property type="entry name" value="CHROMOSOME 1, WHOLE GENOME SHOTGUN SEQUENCE"/>
    <property type="match status" value="1"/>
</dbReference>
<keyword evidence="2" id="KW-0812">Transmembrane</keyword>
<dbReference type="InterPro" id="IPR045339">
    <property type="entry name" value="DUF6534"/>
</dbReference>
<dbReference type="AlphaFoldDB" id="A0A8H7D6N1"/>
<evidence type="ECO:0000259" key="3">
    <source>
        <dbReference type="Pfam" id="PF20152"/>
    </source>
</evidence>
<feature type="compositionally biased region" description="Polar residues" evidence="1">
    <location>
        <begin position="274"/>
        <end position="302"/>
    </location>
</feature>
<feature type="transmembrane region" description="Helical" evidence="2">
    <location>
        <begin position="48"/>
        <end position="69"/>
    </location>
</feature>
<dbReference type="Pfam" id="PF20152">
    <property type="entry name" value="DUF6534"/>
    <property type="match status" value="1"/>
</dbReference>
<dbReference type="OrthoDB" id="3206554at2759"/>
<protein>
    <recommendedName>
        <fullName evidence="3">DUF6534 domain-containing protein</fullName>
    </recommendedName>
</protein>
<feature type="region of interest" description="Disordered" evidence="1">
    <location>
        <begin position="274"/>
        <end position="311"/>
    </location>
</feature>
<dbReference type="Proteomes" id="UP000623467">
    <property type="component" value="Unassembled WGS sequence"/>
</dbReference>
<gene>
    <name evidence="4" type="ORF">MSAN_01113000</name>
</gene>
<dbReference type="PANTHER" id="PTHR40465:SF1">
    <property type="entry name" value="DUF6534 DOMAIN-CONTAINING PROTEIN"/>
    <property type="match status" value="1"/>
</dbReference>
<feature type="transmembrane region" description="Helical" evidence="2">
    <location>
        <begin position="119"/>
        <end position="143"/>
    </location>
</feature>
<reference evidence="4" key="1">
    <citation type="submission" date="2020-05" db="EMBL/GenBank/DDBJ databases">
        <title>Mycena genomes resolve the evolution of fungal bioluminescence.</title>
        <authorList>
            <person name="Tsai I.J."/>
        </authorList>
    </citation>
    <scope>NUCLEOTIDE SEQUENCE</scope>
    <source>
        <strain evidence="4">160909Yilan</strain>
    </source>
</reference>
<dbReference type="EMBL" id="JACAZH010000008">
    <property type="protein sequence ID" value="KAF7360836.1"/>
    <property type="molecule type" value="Genomic_DNA"/>
</dbReference>
<keyword evidence="2" id="KW-1133">Transmembrane helix</keyword>
<evidence type="ECO:0000313" key="5">
    <source>
        <dbReference type="Proteomes" id="UP000623467"/>
    </source>
</evidence>
<feature type="transmembrane region" description="Helical" evidence="2">
    <location>
        <begin position="89"/>
        <end position="107"/>
    </location>
</feature>
<organism evidence="4 5">
    <name type="scientific">Mycena sanguinolenta</name>
    <dbReference type="NCBI Taxonomy" id="230812"/>
    <lineage>
        <taxon>Eukaryota</taxon>
        <taxon>Fungi</taxon>
        <taxon>Dikarya</taxon>
        <taxon>Basidiomycota</taxon>
        <taxon>Agaricomycotina</taxon>
        <taxon>Agaricomycetes</taxon>
        <taxon>Agaricomycetidae</taxon>
        <taxon>Agaricales</taxon>
        <taxon>Marasmiineae</taxon>
        <taxon>Mycenaceae</taxon>
        <taxon>Mycena</taxon>
    </lineage>
</organism>
<feature type="transmembrane region" description="Helical" evidence="2">
    <location>
        <begin position="163"/>
        <end position="182"/>
    </location>
</feature>